<dbReference type="Pfam" id="PF03323">
    <property type="entry name" value="GerA"/>
    <property type="match status" value="1"/>
</dbReference>
<reference evidence="4 5" key="1">
    <citation type="submission" date="2018-01" db="EMBL/GenBank/DDBJ databases">
        <authorList>
            <person name="Gaut B.S."/>
            <person name="Morton B.R."/>
            <person name="Clegg M.T."/>
            <person name="Duvall M.R."/>
        </authorList>
    </citation>
    <scope>NUCLEOTIDE SEQUENCE [LARGE SCALE GENOMIC DNA]</scope>
    <source>
        <strain evidence="4">GP69</strain>
    </source>
</reference>
<evidence type="ECO:0000313" key="4">
    <source>
        <dbReference type="EMBL" id="SOY32242.1"/>
    </source>
</evidence>
<organism evidence="4 5">
    <name type="scientific">Acetatifactor muris</name>
    <dbReference type="NCBI Taxonomy" id="879566"/>
    <lineage>
        <taxon>Bacteria</taxon>
        <taxon>Bacillati</taxon>
        <taxon>Bacillota</taxon>
        <taxon>Clostridia</taxon>
        <taxon>Lachnospirales</taxon>
        <taxon>Lachnospiraceae</taxon>
        <taxon>Acetatifactor</taxon>
    </lineage>
</organism>
<name>A0A2K4ZPD8_9FIRM</name>
<protein>
    <submittedName>
        <fullName evidence="4">Spore germination protein A1</fullName>
    </submittedName>
</protein>
<dbReference type="PANTHER" id="PTHR22550">
    <property type="entry name" value="SPORE GERMINATION PROTEIN"/>
    <property type="match status" value="1"/>
</dbReference>
<dbReference type="AlphaFoldDB" id="A0A2K4ZPD8"/>
<keyword evidence="3" id="KW-1133">Transmembrane helix</keyword>
<dbReference type="GO" id="GO:0009847">
    <property type="term" value="P:spore germination"/>
    <property type="evidence" value="ECO:0007669"/>
    <property type="project" value="InterPro"/>
</dbReference>
<evidence type="ECO:0000256" key="3">
    <source>
        <dbReference type="SAM" id="Phobius"/>
    </source>
</evidence>
<feature type="transmembrane region" description="Helical" evidence="3">
    <location>
        <begin position="413"/>
        <end position="439"/>
    </location>
</feature>
<keyword evidence="5" id="KW-1185">Reference proteome</keyword>
<evidence type="ECO:0000256" key="1">
    <source>
        <dbReference type="ARBA" id="ARBA00005278"/>
    </source>
</evidence>
<comment type="similarity">
    <text evidence="1">Belongs to the GerABKA family.</text>
</comment>
<dbReference type="Proteomes" id="UP000236311">
    <property type="component" value="Unassembled WGS sequence"/>
</dbReference>
<dbReference type="OrthoDB" id="9772630at2"/>
<keyword evidence="3" id="KW-0812">Transmembrane</keyword>
<proteinExistence type="inferred from homology"/>
<dbReference type="PANTHER" id="PTHR22550:SF9">
    <property type="entry name" value="STAGE V SPORULATION PROTEIN AF"/>
    <property type="match status" value="1"/>
</dbReference>
<gene>
    <name evidence="4" type="primary">gerAA</name>
    <name evidence="4" type="ORF">AMURIS_05000</name>
</gene>
<dbReference type="GO" id="GO:0016020">
    <property type="term" value="C:membrane"/>
    <property type="evidence" value="ECO:0007669"/>
    <property type="project" value="InterPro"/>
</dbReference>
<dbReference type="InterPro" id="IPR050768">
    <property type="entry name" value="UPF0353/GerABKA_families"/>
</dbReference>
<dbReference type="EMBL" id="OFSM01000043">
    <property type="protein sequence ID" value="SOY32242.1"/>
    <property type="molecule type" value="Genomic_DNA"/>
</dbReference>
<accession>A0A2K4ZPD8</accession>
<keyword evidence="2 3" id="KW-0472">Membrane</keyword>
<dbReference type="PIRSF" id="PIRSF005690">
    <property type="entry name" value="GerBA"/>
    <property type="match status" value="1"/>
</dbReference>
<evidence type="ECO:0000313" key="5">
    <source>
        <dbReference type="Proteomes" id="UP000236311"/>
    </source>
</evidence>
<dbReference type="RefSeq" id="WP_103242205.1">
    <property type="nucleotide sequence ID" value="NZ_JANJZD010000049.1"/>
</dbReference>
<evidence type="ECO:0000256" key="2">
    <source>
        <dbReference type="ARBA" id="ARBA00023136"/>
    </source>
</evidence>
<dbReference type="InterPro" id="IPR004995">
    <property type="entry name" value="Spore_Ger"/>
</dbReference>
<sequence length="488" mass="55894">MLERDNVAKGRIAGSLQVDMTYLNSRLDVDKNFDIIYRVIHIGGKEACMYLIDGFCKDDLVQKLLQYFMDLTPDKMPEDMHALSKQFTPYVEVDIEDKWDVLIQSLLSGMFILLLEGYKKALLIDSRTYPSRGVEEPEKDKTLRGSKDGFVETLVSNTALIRRRIRSTDLHMEMMSAGESSRTDIALCYMKKRVSQDFLQEIREKIRNIKADSLTMNQESLAECLYQRKWYNPFPKFKYTERPDAAAAQVLEGNIVILVDNSPSAMILPTTIFDVIEEADDYYFPPVTGTYLRITRFLITLLTYLVTPTFLLLINNDKWIPESFSFIMLKEEPNLPLIWQFLVLELAIDGLKLAAINTPNMLSTPLSVMAALVLGEFSVNSGWFSSEVMLYMAFVAIANYTQSNYELGYALKFLRIITLLLTQWFNVWGYVGGILLSVLSVCCNRTVSRKSYIYPLIPFDWKALKNRLIRRRLPGAVQAGGAETDRRG</sequence>